<accession>A0AAE0DJM3</accession>
<feature type="compositionally biased region" description="Basic residues" evidence="7">
    <location>
        <begin position="356"/>
        <end position="366"/>
    </location>
</feature>
<reference evidence="9" key="1">
    <citation type="journal article" date="2023" name="Plant J.">
        <title>Genome sequences and population genomics provide insights into the demographic history, inbreeding, and mutation load of two 'living fossil' tree species of Dipteronia.</title>
        <authorList>
            <person name="Feng Y."/>
            <person name="Comes H.P."/>
            <person name="Chen J."/>
            <person name="Zhu S."/>
            <person name="Lu R."/>
            <person name="Zhang X."/>
            <person name="Li P."/>
            <person name="Qiu J."/>
            <person name="Olsen K.M."/>
            <person name="Qiu Y."/>
        </authorList>
    </citation>
    <scope>NUCLEOTIDE SEQUENCE</scope>
    <source>
        <strain evidence="9">NBL</strain>
    </source>
</reference>
<sequence>MSSLAPTAIITDQDKAMQKAIEVVFPTARHRWCLWHIMKKLPEKLKSYKHYEDIKSVLQNIVYDSLTCGDFEDRWNEFINLYDLHTNEWLLGLYDERRRWVPAFVKDTFWVGIMRMRCEIRKEKECHADFISFNSCIPCVTHYPLEKQFQEAYTTEKFKDFQQELSANLYCEVSLDKENFPCSEFTVGENVMVGNTITTIPFTVLLKEADFEINCNCRLFEFKGILCRHVIAVLIHKKICFAPDEYILMQWRKDVIRCYTKVKIGYDNWSIKPEGHRFDKMCNSFYEVAHLATSNDDKCNIVLEMINDLKMKLISYEGDDGSIQRIINLSDDTEDKNFHSAPKENRNILTPMAVRSKGRPPFKRKQSKVDQIVQKRKQNKSRAKSNPQKTMKNLERFQSEELVTVTVDNPHIFNNIEDNFATQERIVNKVLML</sequence>
<comment type="subcellular location">
    <subcellularLocation>
        <location evidence="6">Nucleus</location>
    </subcellularLocation>
</comment>
<proteinExistence type="inferred from homology"/>
<dbReference type="Pfam" id="PF04434">
    <property type="entry name" value="SWIM"/>
    <property type="match status" value="1"/>
</dbReference>
<dbReference type="PROSITE" id="PS50966">
    <property type="entry name" value="ZF_SWIM"/>
    <property type="match status" value="1"/>
</dbReference>
<evidence type="ECO:0000259" key="8">
    <source>
        <dbReference type="PROSITE" id="PS50966"/>
    </source>
</evidence>
<keyword evidence="10" id="KW-1185">Reference proteome</keyword>
<dbReference type="GO" id="GO:0006355">
    <property type="term" value="P:regulation of DNA-templated transcription"/>
    <property type="evidence" value="ECO:0007669"/>
    <property type="project" value="UniProtKB-UniRule"/>
</dbReference>
<comment type="similarity">
    <text evidence="1 6">Belongs to the FHY3/FAR1 family.</text>
</comment>
<dbReference type="PANTHER" id="PTHR31669">
    <property type="entry name" value="PROTEIN FAR1-RELATED SEQUENCE 10-RELATED"/>
    <property type="match status" value="1"/>
</dbReference>
<evidence type="ECO:0000313" key="10">
    <source>
        <dbReference type="Proteomes" id="UP001281410"/>
    </source>
</evidence>
<dbReference type="InterPro" id="IPR031052">
    <property type="entry name" value="FHY3/FAR1"/>
</dbReference>
<gene>
    <name evidence="9" type="ORF">Dsin_033160</name>
</gene>
<evidence type="ECO:0000256" key="3">
    <source>
        <dbReference type="ARBA" id="ARBA00022771"/>
    </source>
</evidence>
<feature type="compositionally biased region" description="Basic residues" evidence="7">
    <location>
        <begin position="374"/>
        <end position="383"/>
    </location>
</feature>
<dbReference type="AlphaFoldDB" id="A0AAE0DJM3"/>
<dbReference type="InterPro" id="IPR007527">
    <property type="entry name" value="Znf_SWIM"/>
</dbReference>
<dbReference type="Pfam" id="PF10551">
    <property type="entry name" value="MULE"/>
    <property type="match status" value="1"/>
</dbReference>
<dbReference type="SMART" id="SM00575">
    <property type="entry name" value="ZnF_PMZ"/>
    <property type="match status" value="1"/>
</dbReference>
<evidence type="ECO:0000313" key="9">
    <source>
        <dbReference type="EMBL" id="KAK3172179.1"/>
    </source>
</evidence>
<evidence type="ECO:0000256" key="7">
    <source>
        <dbReference type="SAM" id="MobiDB-lite"/>
    </source>
</evidence>
<evidence type="ECO:0000256" key="4">
    <source>
        <dbReference type="ARBA" id="ARBA00022833"/>
    </source>
</evidence>
<dbReference type="Proteomes" id="UP001281410">
    <property type="component" value="Unassembled WGS sequence"/>
</dbReference>
<dbReference type="PANTHER" id="PTHR31669:SF283">
    <property type="entry name" value="PROTEIN FAR1-RELATED SEQUENCE"/>
    <property type="match status" value="1"/>
</dbReference>
<comment type="function">
    <text evidence="6">Putative transcription activator involved in regulating light control of development.</text>
</comment>
<keyword evidence="2 6" id="KW-0479">Metal-binding</keyword>
<name>A0AAE0DJM3_9ROSI</name>
<keyword evidence="4 6" id="KW-0862">Zinc</keyword>
<evidence type="ECO:0000256" key="5">
    <source>
        <dbReference type="PROSITE-ProRule" id="PRU00325"/>
    </source>
</evidence>
<evidence type="ECO:0000256" key="6">
    <source>
        <dbReference type="RuleBase" id="RU367018"/>
    </source>
</evidence>
<keyword evidence="3 5" id="KW-0863">Zinc-finger</keyword>
<evidence type="ECO:0000256" key="2">
    <source>
        <dbReference type="ARBA" id="ARBA00022723"/>
    </source>
</evidence>
<dbReference type="InterPro" id="IPR006564">
    <property type="entry name" value="Znf_PMZ"/>
</dbReference>
<protein>
    <recommendedName>
        <fullName evidence="6">Protein FAR1-RELATED SEQUENCE</fullName>
    </recommendedName>
</protein>
<feature type="domain" description="SWIM-type" evidence="8">
    <location>
        <begin position="202"/>
        <end position="238"/>
    </location>
</feature>
<comment type="caution">
    <text evidence="9">The sequence shown here is derived from an EMBL/GenBank/DDBJ whole genome shotgun (WGS) entry which is preliminary data.</text>
</comment>
<dbReference type="GO" id="GO:0005634">
    <property type="term" value="C:nucleus"/>
    <property type="evidence" value="ECO:0007669"/>
    <property type="project" value="UniProtKB-SubCell"/>
</dbReference>
<dbReference type="GO" id="GO:0008270">
    <property type="term" value="F:zinc ion binding"/>
    <property type="evidence" value="ECO:0007669"/>
    <property type="project" value="UniProtKB-UniRule"/>
</dbReference>
<feature type="region of interest" description="Disordered" evidence="7">
    <location>
        <begin position="356"/>
        <end position="389"/>
    </location>
</feature>
<organism evidence="9 10">
    <name type="scientific">Dipteronia sinensis</name>
    <dbReference type="NCBI Taxonomy" id="43782"/>
    <lineage>
        <taxon>Eukaryota</taxon>
        <taxon>Viridiplantae</taxon>
        <taxon>Streptophyta</taxon>
        <taxon>Embryophyta</taxon>
        <taxon>Tracheophyta</taxon>
        <taxon>Spermatophyta</taxon>
        <taxon>Magnoliopsida</taxon>
        <taxon>eudicotyledons</taxon>
        <taxon>Gunneridae</taxon>
        <taxon>Pentapetalae</taxon>
        <taxon>rosids</taxon>
        <taxon>malvids</taxon>
        <taxon>Sapindales</taxon>
        <taxon>Sapindaceae</taxon>
        <taxon>Hippocastanoideae</taxon>
        <taxon>Acereae</taxon>
        <taxon>Dipteronia</taxon>
    </lineage>
</organism>
<dbReference type="EMBL" id="JANJYJ010000748">
    <property type="protein sequence ID" value="KAK3172179.1"/>
    <property type="molecule type" value="Genomic_DNA"/>
</dbReference>
<evidence type="ECO:0000256" key="1">
    <source>
        <dbReference type="ARBA" id="ARBA00005889"/>
    </source>
</evidence>
<dbReference type="InterPro" id="IPR018289">
    <property type="entry name" value="MULE_transposase_dom"/>
</dbReference>
<keyword evidence="6" id="KW-0539">Nucleus</keyword>